<evidence type="ECO:0000256" key="16">
    <source>
        <dbReference type="SAM" id="SignalP"/>
    </source>
</evidence>
<proteinExistence type="inferred from homology"/>
<keyword evidence="12" id="KW-0624">Polysaccharide degradation</keyword>
<evidence type="ECO:0000256" key="2">
    <source>
        <dbReference type="ARBA" id="ARBA00001657"/>
    </source>
</evidence>
<dbReference type="GO" id="GO:0005576">
    <property type="term" value="C:extracellular region"/>
    <property type="evidence" value="ECO:0007669"/>
    <property type="project" value="UniProtKB-SubCell"/>
</dbReference>
<dbReference type="GO" id="GO:0008422">
    <property type="term" value="F:beta-glucosidase activity"/>
    <property type="evidence" value="ECO:0007669"/>
    <property type="project" value="UniProtKB-EC"/>
</dbReference>
<evidence type="ECO:0000256" key="14">
    <source>
        <dbReference type="RuleBase" id="RU361185"/>
    </source>
</evidence>
<feature type="domain" description="Glycoside hydrolase family 31 TIM barrel" evidence="17">
    <location>
        <begin position="274"/>
        <end position="727"/>
    </location>
</feature>
<keyword evidence="11" id="KW-0961">Cell wall biogenesis/degradation</keyword>
<reference evidence="20" key="1">
    <citation type="journal article" date="2020" name="Stud. Mycol.">
        <title>101 Dothideomycetes genomes: a test case for predicting lifestyles and emergence of pathogens.</title>
        <authorList>
            <person name="Haridas S."/>
            <person name="Albert R."/>
            <person name="Binder M."/>
            <person name="Bloem J."/>
            <person name="Labutti K."/>
            <person name="Salamov A."/>
            <person name="Andreopoulos B."/>
            <person name="Baker S."/>
            <person name="Barry K."/>
            <person name="Bills G."/>
            <person name="Bluhm B."/>
            <person name="Cannon C."/>
            <person name="Castanera R."/>
            <person name="Culley D."/>
            <person name="Daum C."/>
            <person name="Ezra D."/>
            <person name="Gonzalez J."/>
            <person name="Henrissat B."/>
            <person name="Kuo A."/>
            <person name="Liang C."/>
            <person name="Lipzen A."/>
            <person name="Lutzoni F."/>
            <person name="Magnuson J."/>
            <person name="Mondo S."/>
            <person name="Nolan M."/>
            <person name="Ohm R."/>
            <person name="Pangilinan J."/>
            <person name="Park H.-J."/>
            <person name="Ramirez L."/>
            <person name="Alfaro M."/>
            <person name="Sun H."/>
            <person name="Tritt A."/>
            <person name="Yoshinaga Y."/>
            <person name="Zwiers L.-H."/>
            <person name="Turgeon B."/>
            <person name="Goodwin S."/>
            <person name="Spatafora J."/>
            <person name="Crous P."/>
            <person name="Grigoriev I."/>
        </authorList>
    </citation>
    <scope>NUCLEOTIDE SEQUENCE</scope>
    <source>
        <strain evidence="20">CBS 116435</strain>
    </source>
</reference>
<evidence type="ECO:0000259" key="17">
    <source>
        <dbReference type="Pfam" id="PF01055"/>
    </source>
</evidence>
<organism evidence="20 21">
    <name type="scientific">Polychaeton citri CBS 116435</name>
    <dbReference type="NCBI Taxonomy" id="1314669"/>
    <lineage>
        <taxon>Eukaryota</taxon>
        <taxon>Fungi</taxon>
        <taxon>Dikarya</taxon>
        <taxon>Ascomycota</taxon>
        <taxon>Pezizomycotina</taxon>
        <taxon>Dothideomycetes</taxon>
        <taxon>Dothideomycetidae</taxon>
        <taxon>Capnodiales</taxon>
        <taxon>Capnodiaceae</taxon>
        <taxon>Polychaeton</taxon>
    </lineage>
</organism>
<evidence type="ECO:0000256" key="11">
    <source>
        <dbReference type="ARBA" id="ARBA00023316"/>
    </source>
</evidence>
<dbReference type="Pfam" id="PF13802">
    <property type="entry name" value="Gal_mutarotas_2"/>
    <property type="match status" value="1"/>
</dbReference>
<dbReference type="GO" id="GO:0030246">
    <property type="term" value="F:carbohydrate binding"/>
    <property type="evidence" value="ECO:0007669"/>
    <property type="project" value="InterPro"/>
</dbReference>
<dbReference type="Gene3D" id="3.20.20.80">
    <property type="entry name" value="Glycosidases"/>
    <property type="match status" value="2"/>
</dbReference>
<evidence type="ECO:0000256" key="1">
    <source>
        <dbReference type="ARBA" id="ARBA00000448"/>
    </source>
</evidence>
<dbReference type="GO" id="GO:0000272">
    <property type="term" value="P:polysaccharide catabolic process"/>
    <property type="evidence" value="ECO:0007669"/>
    <property type="project" value="UniProtKB-KW"/>
</dbReference>
<comment type="similarity">
    <text evidence="4 14">Belongs to the glycosyl hydrolase 31 family.</text>
</comment>
<dbReference type="PANTHER" id="PTHR22762">
    <property type="entry name" value="ALPHA-GLUCOSIDASE"/>
    <property type="match status" value="1"/>
</dbReference>
<evidence type="ECO:0000259" key="18">
    <source>
        <dbReference type="Pfam" id="PF13802"/>
    </source>
</evidence>
<evidence type="ECO:0000256" key="8">
    <source>
        <dbReference type="ARBA" id="ARBA00023180"/>
    </source>
</evidence>
<dbReference type="SUPFAM" id="SSF51011">
    <property type="entry name" value="Glycosyl hydrolase domain"/>
    <property type="match status" value="1"/>
</dbReference>
<dbReference type="Proteomes" id="UP000799441">
    <property type="component" value="Unassembled WGS sequence"/>
</dbReference>
<dbReference type="InterPro" id="IPR011013">
    <property type="entry name" value="Gal_mutarotase_sf_dom"/>
</dbReference>
<evidence type="ECO:0000256" key="5">
    <source>
        <dbReference type="ARBA" id="ARBA00022525"/>
    </source>
</evidence>
<dbReference type="InterPro" id="IPR000322">
    <property type="entry name" value="Glyco_hydro_31_TIM"/>
</dbReference>
<dbReference type="Gene3D" id="2.60.40.1760">
    <property type="entry name" value="glycosyl hydrolase (family 31)"/>
    <property type="match status" value="1"/>
</dbReference>
<feature type="region of interest" description="Disordered" evidence="15">
    <location>
        <begin position="449"/>
        <end position="541"/>
    </location>
</feature>
<comment type="function">
    <text evidence="13">Glucosidase involved in the degradation of cellulosic biomass. Has both alpha- and beta-glucosidase activity.</text>
</comment>
<keyword evidence="6 16" id="KW-0732">Signal</keyword>
<dbReference type="OrthoDB" id="5839090at2759"/>
<keyword evidence="7 14" id="KW-0378">Hydrolase</keyword>
<dbReference type="InterPro" id="IPR013780">
    <property type="entry name" value="Glyco_hydro_b"/>
</dbReference>
<dbReference type="Pfam" id="PF21365">
    <property type="entry name" value="Glyco_hydro_31_3rd"/>
    <property type="match status" value="1"/>
</dbReference>
<dbReference type="CDD" id="cd06602">
    <property type="entry name" value="GH31_MGAM_SI_GAA"/>
    <property type="match status" value="1"/>
</dbReference>
<dbReference type="InterPro" id="IPR017853">
    <property type="entry name" value="GH"/>
</dbReference>
<evidence type="ECO:0000313" key="20">
    <source>
        <dbReference type="EMBL" id="KAF2725593.1"/>
    </source>
</evidence>
<dbReference type="GO" id="GO:0004558">
    <property type="term" value="F:alpha-1,4-glucosidase activity"/>
    <property type="evidence" value="ECO:0007669"/>
    <property type="project" value="UniProtKB-EC"/>
</dbReference>
<dbReference type="GO" id="GO:0071555">
    <property type="term" value="P:cell wall organization"/>
    <property type="evidence" value="ECO:0007669"/>
    <property type="project" value="UniProtKB-KW"/>
</dbReference>
<evidence type="ECO:0000256" key="4">
    <source>
        <dbReference type="ARBA" id="ARBA00007806"/>
    </source>
</evidence>
<dbReference type="PANTHER" id="PTHR22762:SF67">
    <property type="entry name" value="ALPHA_BETA-GLUCOSIDASE AGDC-RELATED"/>
    <property type="match status" value="1"/>
</dbReference>
<comment type="catalytic activity">
    <reaction evidence="1">
        <text>Hydrolysis of terminal, non-reducing beta-D-glucosyl residues with release of beta-D-glucose.</text>
        <dbReference type="EC" id="3.2.1.21"/>
    </reaction>
</comment>
<keyword evidence="5" id="KW-0964">Secreted</keyword>
<comment type="caution">
    <text evidence="20">The sequence shown here is derived from an EMBL/GenBank/DDBJ whole genome shotgun (WGS) entry which is preliminary data.</text>
</comment>
<evidence type="ECO:0000256" key="7">
    <source>
        <dbReference type="ARBA" id="ARBA00022801"/>
    </source>
</evidence>
<dbReference type="Pfam" id="PF01055">
    <property type="entry name" value="Glyco_hydro_31_2nd"/>
    <property type="match status" value="1"/>
</dbReference>
<evidence type="ECO:0000256" key="12">
    <source>
        <dbReference type="ARBA" id="ARBA00023326"/>
    </source>
</evidence>
<dbReference type="InterPro" id="IPR048395">
    <property type="entry name" value="Glyco_hydro_31_C"/>
</dbReference>
<dbReference type="AlphaFoldDB" id="A0A9P4UUC7"/>
<keyword evidence="8" id="KW-0325">Glycoprotein</keyword>
<dbReference type="InterPro" id="IPR025887">
    <property type="entry name" value="Glyco_hydro_31_N_dom"/>
</dbReference>
<dbReference type="SUPFAM" id="SSF74650">
    <property type="entry name" value="Galactose mutarotase-like"/>
    <property type="match status" value="1"/>
</dbReference>
<evidence type="ECO:0000256" key="15">
    <source>
        <dbReference type="SAM" id="MobiDB-lite"/>
    </source>
</evidence>
<evidence type="ECO:0000256" key="9">
    <source>
        <dbReference type="ARBA" id="ARBA00023277"/>
    </source>
</evidence>
<gene>
    <name evidence="20" type="ORF">K431DRAFT_215575</name>
</gene>
<sequence>MLRTFLTHATVASAAALSIRQLNGTDSPSANECPGYSASNVATTSSGLTADLTLAGPACDSFGKDIKDLKLIVNADTAQRLHVKIEDADKIAYQVPESVFPIPDSSASVSADESDFEFAYDESPFSFTIKRKSNGEVLFDSSAATLIFQDQYLRLRTALPGNPNLYGLGEHTDSMRLPTDDYTRTLWSRDAYGIPSGTNLYGNHPIYFDHRTDSGTHAVFLKSSAGMDIKINTTESGEQYLEYNLMSGVLDLYFLAGPSPVDVAKQYSEVAGTPAMQPYWGLGFHQCRYGYRDYYAIAEVIANYSIANIPLETMWTDIDYMYNRYIMTTDPDRFPIERVREYVDVLHERNQHYVVMVDPAVAYKTEKYDNLPYQTFLTARDNGYFVYKNGTIFKGVVWPGVTAFPDWFHPEVQQWWIDEFAAFFNADSGVDIDALWIDMNEAANFNYFGDNPEETEEERGFPPARPALRDQPRPIPGFPETFQPGSSPYPPDDLAYAPPWLAGASNPNDKKKREIGSTPVKRQSDDGSENAPTAEPIGYPRSSYELLAPPYQIDNANTQDPYGGPSNFTLDTDIIHYDGHVELDVHNIYGTMMSSYSRAALEARRPGRRPMVITRSTFAGAGKAVGKWLGDNLSTWEQYRVSIQGMLDFSAIYQMPIVGSDICGFGGNTTEELCARWATLGSFYPFMRNHNGDTSLPQEFFLWDTVAEAARNTLDIRYRLLDYFYTALHKQNVDGTPSLNPFYFVYPEDGNVFGIQWQFFFGDAIMVSPVPYENATSVNAYIPNDRFYNFDTWEIVEGQGAELEITDVSLTEIPLHLKGGTVLPLRNASAYTTTDVRKQPFNIVVAPNREGKAKGALYLDDGDSIEQPKTSEIDFEYEDGVLTISGSFGYQAENNRIAIVTILDSDKPKDKPSYRGGRWKGRAWGRGGRKSWKQCSDSEYSYDADKRVTTVKVSQKLDRDFTVRI</sequence>
<evidence type="ECO:0000256" key="3">
    <source>
        <dbReference type="ARBA" id="ARBA00004613"/>
    </source>
</evidence>
<feature type="domain" description="Glycosyl hydrolase family 31 C-terminal" evidence="19">
    <location>
        <begin position="735"/>
        <end position="823"/>
    </location>
</feature>
<feature type="compositionally biased region" description="Low complexity" evidence="15">
    <location>
        <begin position="492"/>
        <end position="501"/>
    </location>
</feature>
<feature type="signal peptide" evidence="16">
    <location>
        <begin position="1"/>
        <end position="16"/>
    </location>
</feature>
<evidence type="ECO:0000256" key="13">
    <source>
        <dbReference type="ARBA" id="ARBA00025512"/>
    </source>
</evidence>
<keyword evidence="10 14" id="KW-0326">Glycosidase</keyword>
<dbReference type="SUPFAM" id="SSF51445">
    <property type="entry name" value="(Trans)glycosidases"/>
    <property type="match status" value="1"/>
</dbReference>
<dbReference type="Gene3D" id="2.60.40.1180">
    <property type="entry name" value="Golgi alpha-mannosidase II"/>
    <property type="match status" value="2"/>
</dbReference>
<protein>
    <submittedName>
        <fullName evidence="20">Glycoside hydrolase family 31 protein</fullName>
    </submittedName>
</protein>
<comment type="catalytic activity">
    <reaction evidence="2">
        <text>Hydrolysis of terminal, non-reducing (1-&gt;4)-linked alpha-D-glucose residues with release of alpha-D-glucose.</text>
        <dbReference type="EC" id="3.2.1.20"/>
    </reaction>
</comment>
<dbReference type="CDD" id="cd14752">
    <property type="entry name" value="GH31_N"/>
    <property type="match status" value="1"/>
</dbReference>
<evidence type="ECO:0000256" key="10">
    <source>
        <dbReference type="ARBA" id="ARBA00023295"/>
    </source>
</evidence>
<comment type="subcellular location">
    <subcellularLocation>
        <location evidence="3">Secreted</location>
    </subcellularLocation>
</comment>
<feature type="chain" id="PRO_5040193066" evidence="16">
    <location>
        <begin position="17"/>
        <end position="965"/>
    </location>
</feature>
<feature type="domain" description="Glycoside hydrolase family 31 N-terminal" evidence="18">
    <location>
        <begin position="102"/>
        <end position="227"/>
    </location>
</feature>
<dbReference type="EMBL" id="MU003767">
    <property type="protein sequence ID" value="KAF2725593.1"/>
    <property type="molecule type" value="Genomic_DNA"/>
</dbReference>
<accession>A0A9P4UUC7</accession>
<evidence type="ECO:0000313" key="21">
    <source>
        <dbReference type="Proteomes" id="UP000799441"/>
    </source>
</evidence>
<keyword evidence="9" id="KW-0119">Carbohydrate metabolism</keyword>
<evidence type="ECO:0000259" key="19">
    <source>
        <dbReference type="Pfam" id="PF21365"/>
    </source>
</evidence>
<evidence type="ECO:0000256" key="6">
    <source>
        <dbReference type="ARBA" id="ARBA00022729"/>
    </source>
</evidence>
<name>A0A9P4UUC7_9PEZI</name>
<keyword evidence="21" id="KW-1185">Reference proteome</keyword>